<evidence type="ECO:0000313" key="2">
    <source>
        <dbReference type="EMBL" id="AHY83207.1"/>
    </source>
</evidence>
<keyword evidence="1" id="KW-0812">Transmembrane</keyword>
<evidence type="ECO:0000313" key="3">
    <source>
        <dbReference type="Proteomes" id="UP000024438"/>
    </source>
</evidence>
<evidence type="ECO:0000256" key="1">
    <source>
        <dbReference type="SAM" id="Phobius"/>
    </source>
</evidence>
<dbReference type="KEGG" id="vg:19525693"/>
<gene>
    <name evidence="2" type="primary">e41c_0057</name>
</gene>
<dbReference type="Proteomes" id="UP000024438">
    <property type="component" value="Segment"/>
</dbReference>
<name>A0A023ZU95_9CAUD</name>
<protein>
    <submittedName>
        <fullName evidence="2">Uncharacterized protein</fullName>
    </submittedName>
</protein>
<dbReference type="EMBL" id="KJ668713">
    <property type="protein sequence ID" value="AHY83207.1"/>
    <property type="molecule type" value="Genomic_DNA"/>
</dbReference>
<accession>A0A023ZU95</accession>
<feature type="transmembrane region" description="Helical" evidence="1">
    <location>
        <begin position="37"/>
        <end position="58"/>
    </location>
</feature>
<sequence length="60" mass="6350">MTLPASAGIFVSIKKTNTKVNKMKNISKAVDAVMEQVIKFGFFGFMGAIAVVVGKCLVGL</sequence>
<reference evidence="2 3" key="1">
    <citation type="submission" date="2014-04" db="EMBL/GenBank/DDBJ databases">
        <title>Complete genome sequence of e4/1c, an Escherichia coli O157:H7-specific phage with proven potential as a biocontrol agent.</title>
        <authorList>
            <person name="McAuliffe O."/>
            <person name="Coffey B."/>
            <person name="Casey A."/>
            <person name="O'Sullivan O."/>
            <person name="Coffey A."/>
            <person name="Ross P."/>
        </authorList>
    </citation>
    <scope>NUCLEOTIDE SEQUENCE [LARGE SCALE GENOMIC DNA]</scope>
</reference>
<keyword evidence="3" id="KW-1185">Reference proteome</keyword>
<proteinExistence type="predicted"/>
<dbReference type="RefSeq" id="YP_009036056.1">
    <property type="nucleotide sequence ID" value="NC_024210.1"/>
</dbReference>
<organism evidence="2 3">
    <name type="scientific">Escherichia phage e4/1c</name>
    <dbReference type="NCBI Taxonomy" id="1495286"/>
    <lineage>
        <taxon>Viruses</taxon>
        <taxon>Duplodnaviria</taxon>
        <taxon>Heunggongvirae</taxon>
        <taxon>Uroviricota</taxon>
        <taxon>Caudoviricetes</taxon>
        <taxon>Drexlerviridae</taxon>
        <taxon>Rogunavirinae</taxon>
        <taxon>Rogunavirus</taxon>
        <taxon>Rogunavirus E41c</taxon>
    </lineage>
</organism>
<dbReference type="OrthoDB" id="28365at10239"/>
<keyword evidence="1" id="KW-1133">Transmembrane helix</keyword>
<keyword evidence="1" id="KW-0472">Membrane</keyword>